<dbReference type="RefSeq" id="XP_030527676.1">
    <property type="nucleotide sequence ID" value="XM_030671816.2"/>
</dbReference>
<dbReference type="PANTHER" id="PTHR15315">
    <property type="entry name" value="RING FINGER PROTEIN 41, 151"/>
    <property type="match status" value="1"/>
</dbReference>
<evidence type="ECO:0000256" key="2">
    <source>
        <dbReference type="ARBA" id="ARBA00022771"/>
    </source>
</evidence>
<reference evidence="6" key="1">
    <citation type="submission" date="2025-05" db="UniProtKB">
        <authorList>
            <consortium name="RefSeq"/>
        </authorList>
    </citation>
    <scope>NUCLEOTIDE SEQUENCE [LARGE SCALE GENOMIC DNA]</scope>
</reference>
<gene>
    <name evidence="7" type="primary">LOC115738982</name>
</gene>
<dbReference type="InterPro" id="IPR013083">
    <property type="entry name" value="Znf_RING/FYVE/PHD"/>
</dbReference>
<evidence type="ECO:0000313" key="7">
    <source>
        <dbReference type="RefSeq" id="XP_030527676.1"/>
    </source>
</evidence>
<dbReference type="SMART" id="SM00184">
    <property type="entry name" value="RING"/>
    <property type="match status" value="1"/>
</dbReference>
<dbReference type="InterPro" id="IPR001841">
    <property type="entry name" value="Znf_RING"/>
</dbReference>
<dbReference type="PROSITE" id="PS00518">
    <property type="entry name" value="ZF_RING_1"/>
    <property type="match status" value="1"/>
</dbReference>
<evidence type="ECO:0000256" key="4">
    <source>
        <dbReference type="PROSITE-ProRule" id="PRU00175"/>
    </source>
</evidence>
<protein>
    <submittedName>
        <fullName evidence="7">E3 ubiquitin-protein ligase AIRP2-like</fullName>
    </submittedName>
</protein>
<dbReference type="InterPro" id="IPR017907">
    <property type="entry name" value="Znf_RING_CS"/>
</dbReference>
<dbReference type="KEGG" id="rarg:115738982"/>
<feature type="domain" description="RING-type" evidence="5">
    <location>
        <begin position="149"/>
        <end position="187"/>
    </location>
</feature>
<dbReference type="GO" id="GO:0008270">
    <property type="term" value="F:zinc ion binding"/>
    <property type="evidence" value="ECO:0007669"/>
    <property type="project" value="UniProtKB-KW"/>
</dbReference>
<sequence>MWQKRPWKSSFSESVKALEADIQHANSIAAALPGNDCGDRIQMRLSYSPFAQFFLFLMEWMDYSCTDTVPTYLGILSVLVNKVCLDSMPRMSSKEKKASLREFYAVIYPSLKLLEGEFARIGSINRAIPERIEGKRKFCNRELERDDECGICMESCADAVLPDCGHSMCISCYNNWNARSGSCPFCRGSLSGVASTDLWVLMSKSDVVDVFTLATENLSSFYLYIESLCVTIPAPHILLDYMILP</sequence>
<dbReference type="OrthoDB" id="1630758at2759"/>
<keyword evidence="2 4" id="KW-0863">Zinc-finger</keyword>
<evidence type="ECO:0000313" key="6">
    <source>
        <dbReference type="Proteomes" id="UP000827889"/>
    </source>
</evidence>
<dbReference type="GO" id="GO:0016567">
    <property type="term" value="P:protein ubiquitination"/>
    <property type="evidence" value="ECO:0007669"/>
    <property type="project" value="TreeGrafter"/>
</dbReference>
<evidence type="ECO:0000256" key="1">
    <source>
        <dbReference type="ARBA" id="ARBA00022723"/>
    </source>
</evidence>
<dbReference type="Proteomes" id="UP000827889">
    <property type="component" value="Chromosome 1"/>
</dbReference>
<evidence type="ECO:0000256" key="3">
    <source>
        <dbReference type="ARBA" id="ARBA00022833"/>
    </source>
</evidence>
<organism evidence="6 7">
    <name type="scientific">Rhodamnia argentea</name>
    <dbReference type="NCBI Taxonomy" id="178133"/>
    <lineage>
        <taxon>Eukaryota</taxon>
        <taxon>Viridiplantae</taxon>
        <taxon>Streptophyta</taxon>
        <taxon>Embryophyta</taxon>
        <taxon>Tracheophyta</taxon>
        <taxon>Spermatophyta</taxon>
        <taxon>Magnoliopsida</taxon>
        <taxon>eudicotyledons</taxon>
        <taxon>Gunneridae</taxon>
        <taxon>Pentapetalae</taxon>
        <taxon>rosids</taxon>
        <taxon>malvids</taxon>
        <taxon>Myrtales</taxon>
        <taxon>Myrtaceae</taxon>
        <taxon>Myrtoideae</taxon>
        <taxon>Myrteae</taxon>
        <taxon>Australasian group</taxon>
        <taxon>Rhodamnia</taxon>
    </lineage>
</organism>
<dbReference type="Pfam" id="PF13920">
    <property type="entry name" value="zf-C3HC4_3"/>
    <property type="match status" value="1"/>
</dbReference>
<dbReference type="AlphaFoldDB" id="A0A8B8NYR0"/>
<keyword evidence="1" id="KW-0479">Metal-binding</keyword>
<accession>A0A8B8NYR0</accession>
<name>A0A8B8NYR0_9MYRT</name>
<dbReference type="PANTHER" id="PTHR15315:SF22">
    <property type="entry name" value="OS01G0905700 PROTEIN"/>
    <property type="match status" value="1"/>
</dbReference>
<dbReference type="PROSITE" id="PS50089">
    <property type="entry name" value="ZF_RING_2"/>
    <property type="match status" value="1"/>
</dbReference>
<keyword evidence="3" id="KW-0862">Zinc</keyword>
<dbReference type="Gene3D" id="3.30.40.10">
    <property type="entry name" value="Zinc/RING finger domain, C3HC4 (zinc finger)"/>
    <property type="match status" value="1"/>
</dbReference>
<proteinExistence type="predicted"/>
<dbReference type="GO" id="GO:0061630">
    <property type="term" value="F:ubiquitin protein ligase activity"/>
    <property type="evidence" value="ECO:0007669"/>
    <property type="project" value="TreeGrafter"/>
</dbReference>
<keyword evidence="6" id="KW-1185">Reference proteome</keyword>
<reference evidence="7" key="2">
    <citation type="submission" date="2025-08" db="UniProtKB">
        <authorList>
            <consortium name="RefSeq"/>
        </authorList>
    </citation>
    <scope>IDENTIFICATION</scope>
    <source>
        <tissue evidence="7">Leaf</tissue>
    </source>
</reference>
<evidence type="ECO:0000259" key="5">
    <source>
        <dbReference type="PROSITE" id="PS50089"/>
    </source>
</evidence>
<dbReference type="GeneID" id="115738982"/>
<dbReference type="SUPFAM" id="SSF57850">
    <property type="entry name" value="RING/U-box"/>
    <property type="match status" value="1"/>
</dbReference>